<feature type="compositionally biased region" description="Basic and acidic residues" evidence="1">
    <location>
        <begin position="194"/>
        <end position="210"/>
    </location>
</feature>
<keyword evidence="4" id="KW-1185">Reference proteome</keyword>
<sequence>MQLDARNWKCHVIRKRIGGSHSYSISNIKFGLNHVSDYPSFITRSFYFPFCALRCDNQPHLKVSWHKTKLQHHCLALPGEERIRKNSKSFQYCERKSDMAALNLTTASKELITVQPTTIIIPWLHDGTGAACFIISVVGFFGLIMFFLLIINLCNDEDTNIESKESHPKKEDSSKLSPKTVPCYKNTAAFIETNRSRKGSENHKNTEQRQNKTATTTSNQNVTVVVSTIS</sequence>
<keyword evidence="2" id="KW-1133">Transmembrane helix</keyword>
<feature type="region of interest" description="Disordered" evidence="1">
    <location>
        <begin position="194"/>
        <end position="218"/>
    </location>
</feature>
<accession>A0AAD1QZ20</accession>
<organism evidence="3 4">
    <name type="scientific">Pelobates cultripes</name>
    <name type="common">Western spadefoot toad</name>
    <dbReference type="NCBI Taxonomy" id="61616"/>
    <lineage>
        <taxon>Eukaryota</taxon>
        <taxon>Metazoa</taxon>
        <taxon>Chordata</taxon>
        <taxon>Craniata</taxon>
        <taxon>Vertebrata</taxon>
        <taxon>Euteleostomi</taxon>
        <taxon>Amphibia</taxon>
        <taxon>Batrachia</taxon>
        <taxon>Anura</taxon>
        <taxon>Pelobatoidea</taxon>
        <taxon>Pelobatidae</taxon>
        <taxon>Pelobates</taxon>
    </lineage>
</organism>
<feature type="region of interest" description="Disordered" evidence="1">
    <location>
        <begin position="161"/>
        <end position="180"/>
    </location>
</feature>
<dbReference type="AlphaFoldDB" id="A0AAD1QZ20"/>
<keyword evidence="2" id="KW-0472">Membrane</keyword>
<feature type="transmembrane region" description="Helical" evidence="2">
    <location>
        <begin position="130"/>
        <end position="151"/>
    </location>
</feature>
<proteinExistence type="predicted"/>
<dbReference type="Proteomes" id="UP001295444">
    <property type="component" value="Chromosome 01"/>
</dbReference>
<evidence type="ECO:0000256" key="1">
    <source>
        <dbReference type="SAM" id="MobiDB-lite"/>
    </source>
</evidence>
<dbReference type="EMBL" id="OW240912">
    <property type="protein sequence ID" value="CAH2219210.1"/>
    <property type="molecule type" value="Genomic_DNA"/>
</dbReference>
<protein>
    <submittedName>
        <fullName evidence="3">Uncharacterized protein</fullName>
    </submittedName>
</protein>
<evidence type="ECO:0000313" key="3">
    <source>
        <dbReference type="EMBL" id="CAH2219210.1"/>
    </source>
</evidence>
<evidence type="ECO:0000313" key="4">
    <source>
        <dbReference type="Proteomes" id="UP001295444"/>
    </source>
</evidence>
<keyword evidence="2" id="KW-0812">Transmembrane</keyword>
<name>A0AAD1QZ20_PELCU</name>
<reference evidence="3" key="1">
    <citation type="submission" date="2022-03" db="EMBL/GenBank/DDBJ databases">
        <authorList>
            <person name="Alioto T."/>
            <person name="Alioto T."/>
            <person name="Gomez Garrido J."/>
        </authorList>
    </citation>
    <scope>NUCLEOTIDE SEQUENCE</scope>
</reference>
<evidence type="ECO:0000256" key="2">
    <source>
        <dbReference type="SAM" id="Phobius"/>
    </source>
</evidence>
<feature type="compositionally biased region" description="Basic and acidic residues" evidence="1">
    <location>
        <begin position="161"/>
        <end position="174"/>
    </location>
</feature>
<gene>
    <name evidence="3" type="ORF">PECUL_23A057740</name>
</gene>